<dbReference type="SUPFAM" id="SSF56112">
    <property type="entry name" value="Protein kinase-like (PK-like)"/>
    <property type="match status" value="1"/>
</dbReference>
<feature type="compositionally biased region" description="Low complexity" evidence="10">
    <location>
        <begin position="330"/>
        <end position="346"/>
    </location>
</feature>
<evidence type="ECO:0000259" key="11">
    <source>
        <dbReference type="PROSITE" id="PS50011"/>
    </source>
</evidence>
<keyword evidence="5 12" id="KW-0418">Kinase</keyword>
<dbReference type="PROSITE" id="PS00107">
    <property type="entry name" value="PROTEIN_KINASE_ATP"/>
    <property type="match status" value="1"/>
</dbReference>
<dbReference type="Pfam" id="PF00069">
    <property type="entry name" value="Pkinase"/>
    <property type="match status" value="1"/>
</dbReference>
<reference evidence="12 13" key="1">
    <citation type="journal article" date="2019" name="Appl. Microbiol. Biotechnol.">
        <title>Genome sequence of Isaria javanica and comparative genome analysis insights into family S53 peptidase evolution in fungal entomopathogens.</title>
        <authorList>
            <person name="Lin R."/>
            <person name="Zhang X."/>
            <person name="Xin B."/>
            <person name="Zou M."/>
            <person name="Gao Y."/>
            <person name="Qin F."/>
            <person name="Hu Q."/>
            <person name="Xie B."/>
            <person name="Cheng X."/>
        </authorList>
    </citation>
    <scope>NUCLEOTIDE SEQUENCE [LARGE SCALE GENOMIC DNA]</scope>
    <source>
        <strain evidence="12 13">IJ1G</strain>
    </source>
</reference>
<evidence type="ECO:0000256" key="5">
    <source>
        <dbReference type="ARBA" id="ARBA00022777"/>
    </source>
</evidence>
<dbReference type="EMBL" id="SPUK01000002">
    <property type="protein sequence ID" value="TQV99978.1"/>
    <property type="molecule type" value="Genomic_DNA"/>
</dbReference>
<dbReference type="PANTHER" id="PTHR24353">
    <property type="entry name" value="CYCLIC NUCLEOTIDE-DEPENDENT PROTEIN KINASE"/>
    <property type="match status" value="1"/>
</dbReference>
<dbReference type="Gene3D" id="1.10.510.10">
    <property type="entry name" value="Transferase(Phosphotransferase) domain 1"/>
    <property type="match status" value="1"/>
</dbReference>
<evidence type="ECO:0000313" key="13">
    <source>
        <dbReference type="Proteomes" id="UP000315783"/>
    </source>
</evidence>
<dbReference type="EC" id="2.7.11.11" evidence="1"/>
<dbReference type="AlphaFoldDB" id="A0A545VE42"/>
<feature type="compositionally biased region" description="Polar residues" evidence="10">
    <location>
        <begin position="277"/>
        <end position="307"/>
    </location>
</feature>
<keyword evidence="2" id="KW-0723">Serine/threonine-protein kinase</keyword>
<sequence length="734" mass="81685">MMACHLQGSYRRQAPLRCTVAGGGMEEQVYNHLLSTYRAWWLQGDKEGDIPYLDARYLLIHIYPGKYSQPIRRGQRSRPQPPVLQGLIRKASCGGGGGAKYCRFAVADQANLKAVLLSLESYQRRKVHAVCLGFGGSARYRSTPPHLPLLHLQHHFVVSQSTFRLVSWLPSLAHFLASARRIVKGTWNFELASLSALISRPAALVVRAQFQFSLLPKPEGYLPVPAQRCHQKLSSTYNNYLSFSHTHTSPRFADCPPLPSFLLLCCSAPPDSTQSCAVPLTGPTTRSLPRGQRANSPSHRPANNQTAHPHRRHMPGLGFLKKKRTREGTSDPSSSSPTSPVTPTNSKPFDSARQAVGAATINAAASQASPPSQSAVQPANALPASTAATSQQQAQVAGESIGNPQQQQQQQQQHPQMNPAYGGAGTLQHQNLPTISNLMNTQQPDPAATNNNNNNYPNSHYPANLVPQNLHAASESPGTDPERLRQQQQQAHPVPGAAMQPQQQQQHHQVPLYQQPQQMQQQHQGHHQQQASISQPRTTKGKYSLTDFDILRTLGTGSFGRVHLVQSKHNQRFYAIKVLKKAQVVKMKQVEHTNDERRMLSDVKHPFLITLWGTFQDWKNLYMVMDFVEGGELFSLLRKSGVSYLHTPLPMLPPILRFYAAEATLALEYLHSKNIIYRDLKPENLLLDRHGHLKITDFGFAKRVPDKTWTLCGTPDYLAPEVVSNKGYNKSVDW</sequence>
<evidence type="ECO:0000256" key="3">
    <source>
        <dbReference type="ARBA" id="ARBA00022679"/>
    </source>
</evidence>
<evidence type="ECO:0000256" key="2">
    <source>
        <dbReference type="ARBA" id="ARBA00022527"/>
    </source>
</evidence>
<keyword evidence="13" id="KW-1185">Reference proteome</keyword>
<feature type="compositionally biased region" description="Low complexity" evidence="10">
    <location>
        <begin position="446"/>
        <end position="464"/>
    </location>
</feature>
<keyword evidence="4 9" id="KW-0547">Nucleotide-binding</keyword>
<dbReference type="InterPro" id="IPR000719">
    <property type="entry name" value="Prot_kinase_dom"/>
</dbReference>
<evidence type="ECO:0000313" key="12">
    <source>
        <dbReference type="EMBL" id="TQV99978.1"/>
    </source>
</evidence>
<dbReference type="SMART" id="SM00220">
    <property type="entry name" value="S_TKc"/>
    <property type="match status" value="1"/>
</dbReference>
<feature type="binding site" evidence="9">
    <location>
        <position position="577"/>
    </location>
    <ligand>
        <name>ATP</name>
        <dbReference type="ChEBI" id="CHEBI:30616"/>
    </ligand>
</feature>
<feature type="region of interest" description="Disordered" evidence="10">
    <location>
        <begin position="362"/>
        <end position="539"/>
    </location>
</feature>
<feature type="compositionally biased region" description="Low complexity" evidence="10">
    <location>
        <begin position="500"/>
        <end position="530"/>
    </location>
</feature>
<keyword evidence="6 9" id="KW-0067">ATP-binding</keyword>
<comment type="caution">
    <text evidence="12">The sequence shown here is derived from an EMBL/GenBank/DDBJ whole genome shotgun (WGS) entry which is preliminary data.</text>
</comment>
<dbReference type="InterPro" id="IPR011009">
    <property type="entry name" value="Kinase-like_dom_sf"/>
</dbReference>
<proteinExistence type="predicted"/>
<comment type="catalytic activity">
    <reaction evidence="7">
        <text>L-threonyl-[protein] + ATP = O-phospho-L-threonyl-[protein] + ADP + H(+)</text>
        <dbReference type="Rhea" id="RHEA:46608"/>
        <dbReference type="Rhea" id="RHEA-COMP:11060"/>
        <dbReference type="Rhea" id="RHEA-COMP:11605"/>
        <dbReference type="ChEBI" id="CHEBI:15378"/>
        <dbReference type="ChEBI" id="CHEBI:30013"/>
        <dbReference type="ChEBI" id="CHEBI:30616"/>
        <dbReference type="ChEBI" id="CHEBI:61977"/>
        <dbReference type="ChEBI" id="CHEBI:456216"/>
        <dbReference type="EC" id="2.7.11.11"/>
    </reaction>
</comment>
<comment type="catalytic activity">
    <reaction evidence="8">
        <text>L-seryl-[protein] + ATP = O-phospho-L-seryl-[protein] + ADP + H(+)</text>
        <dbReference type="Rhea" id="RHEA:17989"/>
        <dbReference type="Rhea" id="RHEA-COMP:9863"/>
        <dbReference type="Rhea" id="RHEA-COMP:11604"/>
        <dbReference type="ChEBI" id="CHEBI:15378"/>
        <dbReference type="ChEBI" id="CHEBI:29999"/>
        <dbReference type="ChEBI" id="CHEBI:30616"/>
        <dbReference type="ChEBI" id="CHEBI:83421"/>
        <dbReference type="ChEBI" id="CHEBI:456216"/>
        <dbReference type="EC" id="2.7.11.11"/>
    </reaction>
</comment>
<dbReference type="GO" id="GO:0005634">
    <property type="term" value="C:nucleus"/>
    <property type="evidence" value="ECO:0007669"/>
    <property type="project" value="TreeGrafter"/>
</dbReference>
<feature type="domain" description="Protein kinase" evidence="11">
    <location>
        <begin position="548"/>
        <end position="734"/>
    </location>
</feature>
<feature type="region of interest" description="Disordered" evidence="10">
    <location>
        <begin position="277"/>
        <end position="350"/>
    </location>
</feature>
<feature type="compositionally biased region" description="Polar residues" evidence="10">
    <location>
        <begin position="427"/>
        <end position="444"/>
    </location>
</feature>
<organism evidence="12 13">
    <name type="scientific">Cordyceps javanica</name>
    <dbReference type="NCBI Taxonomy" id="43265"/>
    <lineage>
        <taxon>Eukaryota</taxon>
        <taxon>Fungi</taxon>
        <taxon>Dikarya</taxon>
        <taxon>Ascomycota</taxon>
        <taxon>Pezizomycotina</taxon>
        <taxon>Sordariomycetes</taxon>
        <taxon>Hypocreomycetidae</taxon>
        <taxon>Hypocreales</taxon>
        <taxon>Cordycipitaceae</taxon>
        <taxon>Cordyceps</taxon>
    </lineage>
</organism>
<protein>
    <recommendedName>
        <fullName evidence="1">cAMP-dependent protein kinase</fullName>
        <ecNumber evidence="1">2.7.11.11</ecNumber>
    </recommendedName>
</protein>
<evidence type="ECO:0000256" key="6">
    <source>
        <dbReference type="ARBA" id="ARBA00022840"/>
    </source>
</evidence>
<dbReference type="GO" id="GO:0005829">
    <property type="term" value="C:cytosol"/>
    <property type="evidence" value="ECO:0007669"/>
    <property type="project" value="TreeGrafter"/>
</dbReference>
<dbReference type="GO" id="GO:0004691">
    <property type="term" value="F:cAMP-dependent protein kinase activity"/>
    <property type="evidence" value="ECO:0007669"/>
    <property type="project" value="UniProtKB-EC"/>
</dbReference>
<dbReference type="STRING" id="43265.A0A545VE42"/>
<evidence type="ECO:0000256" key="1">
    <source>
        <dbReference type="ARBA" id="ARBA00012444"/>
    </source>
</evidence>
<dbReference type="PROSITE" id="PS00108">
    <property type="entry name" value="PROTEIN_KINASE_ST"/>
    <property type="match status" value="1"/>
</dbReference>
<dbReference type="GO" id="GO:0005952">
    <property type="term" value="C:cAMP-dependent protein kinase complex"/>
    <property type="evidence" value="ECO:0007669"/>
    <property type="project" value="TreeGrafter"/>
</dbReference>
<dbReference type="PROSITE" id="PS50011">
    <property type="entry name" value="PROTEIN_KINASE_DOM"/>
    <property type="match status" value="1"/>
</dbReference>
<gene>
    <name evidence="12" type="ORF">IF1G_02193</name>
</gene>
<dbReference type="InterPro" id="IPR008271">
    <property type="entry name" value="Ser/Thr_kinase_AS"/>
</dbReference>
<feature type="compositionally biased region" description="Low complexity" evidence="10">
    <location>
        <begin position="362"/>
        <end position="395"/>
    </location>
</feature>
<name>A0A545VE42_9HYPO</name>
<dbReference type="GO" id="GO:0005524">
    <property type="term" value="F:ATP binding"/>
    <property type="evidence" value="ECO:0007669"/>
    <property type="project" value="UniProtKB-UniRule"/>
</dbReference>
<dbReference type="InterPro" id="IPR017441">
    <property type="entry name" value="Protein_kinase_ATP_BS"/>
</dbReference>
<evidence type="ECO:0000256" key="8">
    <source>
        <dbReference type="ARBA" id="ARBA00047454"/>
    </source>
</evidence>
<evidence type="ECO:0000256" key="10">
    <source>
        <dbReference type="SAM" id="MobiDB-lite"/>
    </source>
</evidence>
<evidence type="ECO:0000256" key="7">
    <source>
        <dbReference type="ARBA" id="ARBA00047292"/>
    </source>
</evidence>
<evidence type="ECO:0000256" key="4">
    <source>
        <dbReference type="ARBA" id="ARBA00022741"/>
    </source>
</evidence>
<feature type="compositionally biased region" description="Basic residues" evidence="10">
    <location>
        <begin position="308"/>
        <end position="325"/>
    </location>
</feature>
<accession>A0A545VE42</accession>
<dbReference type="Gene3D" id="3.30.200.20">
    <property type="entry name" value="Phosphorylase Kinase, domain 1"/>
    <property type="match status" value="1"/>
</dbReference>
<keyword evidence="3" id="KW-0808">Transferase</keyword>
<dbReference type="FunFam" id="3.30.200.20:FF:000005">
    <property type="entry name" value="cAMP-dependent protein kinase catalytic subunit"/>
    <property type="match status" value="1"/>
</dbReference>
<dbReference type="Proteomes" id="UP000315783">
    <property type="component" value="Unassembled WGS sequence"/>
</dbReference>
<evidence type="ECO:0000256" key="9">
    <source>
        <dbReference type="PROSITE-ProRule" id="PRU10141"/>
    </source>
</evidence>
<dbReference type="PANTHER" id="PTHR24353:SF153">
    <property type="entry name" value="CAMP-DEPENDENT PROTEIN KINASE CATALYTIC SUBUNIT 1"/>
    <property type="match status" value="1"/>
</dbReference>